<gene>
    <name evidence="2" type="ORF">L227DRAFT_601405</name>
</gene>
<dbReference type="Proteomes" id="UP000313359">
    <property type="component" value="Unassembled WGS sequence"/>
</dbReference>
<proteinExistence type="predicted"/>
<name>A0A5C2S840_9APHY</name>
<protein>
    <submittedName>
        <fullName evidence="2">Uncharacterized protein</fullName>
    </submittedName>
</protein>
<evidence type="ECO:0000256" key="1">
    <source>
        <dbReference type="SAM" id="MobiDB-lite"/>
    </source>
</evidence>
<evidence type="ECO:0000313" key="3">
    <source>
        <dbReference type="Proteomes" id="UP000313359"/>
    </source>
</evidence>
<accession>A0A5C2S840</accession>
<feature type="region of interest" description="Disordered" evidence="1">
    <location>
        <begin position="1"/>
        <end position="48"/>
    </location>
</feature>
<dbReference type="EMBL" id="ML122270">
    <property type="protein sequence ID" value="RPD59397.1"/>
    <property type="molecule type" value="Genomic_DNA"/>
</dbReference>
<keyword evidence="3" id="KW-1185">Reference proteome</keyword>
<reference evidence="2" key="1">
    <citation type="journal article" date="2018" name="Genome Biol. Evol.">
        <title>Genomics and development of Lentinus tigrinus, a white-rot wood-decaying mushroom with dimorphic fruiting bodies.</title>
        <authorList>
            <person name="Wu B."/>
            <person name="Xu Z."/>
            <person name="Knudson A."/>
            <person name="Carlson A."/>
            <person name="Chen N."/>
            <person name="Kovaka S."/>
            <person name="LaButti K."/>
            <person name="Lipzen A."/>
            <person name="Pennachio C."/>
            <person name="Riley R."/>
            <person name="Schakwitz W."/>
            <person name="Umezawa K."/>
            <person name="Ohm R.A."/>
            <person name="Grigoriev I.V."/>
            <person name="Nagy L.G."/>
            <person name="Gibbons J."/>
            <person name="Hibbett D."/>
        </authorList>
    </citation>
    <scope>NUCLEOTIDE SEQUENCE [LARGE SCALE GENOMIC DNA]</scope>
    <source>
        <strain evidence="2">ALCF2SS1-6</strain>
    </source>
</reference>
<feature type="non-terminal residue" evidence="2">
    <location>
        <position position="197"/>
    </location>
</feature>
<evidence type="ECO:0000313" key="2">
    <source>
        <dbReference type="EMBL" id="RPD59397.1"/>
    </source>
</evidence>
<dbReference type="AlphaFoldDB" id="A0A5C2S840"/>
<sequence>MPPVRNARTKKSRSTAPSAKLAQPDADAPHIAQPEADTPPIAQPKADAHPIAKPKAYKIAALTTPAKAKALRAAAKKRQKAGEAEKENIGTLMKRLNKLKFYEVGDEVWVKVRKYGRVVWVLGEVEKFMGPVSIEMANATLFGVSFEAIKYPVKFRFLRTVFTETFFPWDMKSRKKKVLKKAVLTKAVLKKTIGEVA</sequence>
<organism evidence="2 3">
    <name type="scientific">Lentinus tigrinus ALCF2SS1-6</name>
    <dbReference type="NCBI Taxonomy" id="1328759"/>
    <lineage>
        <taxon>Eukaryota</taxon>
        <taxon>Fungi</taxon>
        <taxon>Dikarya</taxon>
        <taxon>Basidiomycota</taxon>
        <taxon>Agaricomycotina</taxon>
        <taxon>Agaricomycetes</taxon>
        <taxon>Polyporales</taxon>
        <taxon>Polyporaceae</taxon>
        <taxon>Lentinus</taxon>
    </lineage>
</organism>